<dbReference type="OrthoDB" id="9779340at2"/>
<feature type="domain" description="LysM" evidence="1">
    <location>
        <begin position="468"/>
        <end position="511"/>
    </location>
</feature>
<gene>
    <name evidence="2" type="ORF">ERS852491_04446</name>
</gene>
<dbReference type="InterPro" id="IPR018392">
    <property type="entry name" value="LysM"/>
</dbReference>
<evidence type="ECO:0000313" key="2">
    <source>
        <dbReference type="EMBL" id="CUP16819.1"/>
    </source>
</evidence>
<dbReference type="Pfam" id="PF01476">
    <property type="entry name" value="LysM"/>
    <property type="match status" value="1"/>
</dbReference>
<dbReference type="STRING" id="39482.ERS852491_04446"/>
<dbReference type="EMBL" id="CYZU01000062">
    <property type="protein sequence ID" value="CUP16819.1"/>
    <property type="molecule type" value="Genomic_DNA"/>
</dbReference>
<dbReference type="Gene3D" id="3.10.350.10">
    <property type="entry name" value="LysM domain"/>
    <property type="match status" value="1"/>
</dbReference>
<dbReference type="Pfam" id="PF12673">
    <property type="entry name" value="SipL"/>
    <property type="match status" value="3"/>
</dbReference>
<organism evidence="2 3">
    <name type="scientific">Faecalicatena contorta</name>
    <dbReference type="NCBI Taxonomy" id="39482"/>
    <lineage>
        <taxon>Bacteria</taxon>
        <taxon>Bacillati</taxon>
        <taxon>Bacillota</taxon>
        <taxon>Clostridia</taxon>
        <taxon>Lachnospirales</taxon>
        <taxon>Lachnospiraceae</taxon>
        <taxon>Faecalicatena</taxon>
    </lineage>
</organism>
<dbReference type="InterPro" id="IPR024300">
    <property type="entry name" value="SipL_SPOCS_dom"/>
</dbReference>
<name>A0A174L5H2_9FIRM</name>
<dbReference type="GeneID" id="93335864"/>
<dbReference type="AlphaFoldDB" id="A0A174L5H2"/>
<dbReference type="InterPro" id="IPR036779">
    <property type="entry name" value="LysM_dom_sf"/>
</dbReference>
<dbReference type="SUPFAM" id="SSF54106">
    <property type="entry name" value="LysM domain"/>
    <property type="match status" value="1"/>
</dbReference>
<accession>A0A174L5H2</accession>
<dbReference type="Proteomes" id="UP000095544">
    <property type="component" value="Unassembled WGS sequence"/>
</dbReference>
<dbReference type="SMART" id="SM00257">
    <property type="entry name" value="LysM"/>
    <property type="match status" value="1"/>
</dbReference>
<sequence length="519" mass="59584">MELIKKQVHYTQEGKRTFDQFYLDEDYNVPDAKEDVQQIIQGSGTVKIEDIKLVENYIRISGKLYFQILYVTATGDPQPAVLEGKIPFEEMVYTDGGEMESYFIQNIRVEFTVSLVHSRKLSIRAMVEMEIGREKLEDEETTVDIDSPVPIYKKMKNVNLLELHTTKKDTYRIKEEITLPGTKESVGQLLLTDVSSRKLEIRLGQDEMQLKGELLVFCMYLSEDGKADWLEQSVPYEGRIECGGVEEGMYYYVHNSLEDTLMDVRMDEDGEMRILGIEGTLNLRMNIYQEEEIELLEDMYSLEQNCGFETREAVYEELLVQNYSKCKVAERLSLPELKDDVLQICHSDGSVQIEHMELVEEGIQIEGILHISFLYLKADDAMPFGGWQGMVPFSYLLECPGMTEDVRYNISYHVEQLSVNLAGSEAVEVKAVLAFDTFMRKPVPMQVITDVELSPVSMEEMEKRPGIVGYIVKDGDELWTLAKNYMTTIDGIKEINELESDTIKPGDKLLIFKENMSIL</sequence>
<evidence type="ECO:0000313" key="3">
    <source>
        <dbReference type="Proteomes" id="UP000095544"/>
    </source>
</evidence>
<reference evidence="2 3" key="1">
    <citation type="submission" date="2015-09" db="EMBL/GenBank/DDBJ databases">
        <authorList>
            <consortium name="Pathogen Informatics"/>
        </authorList>
    </citation>
    <scope>NUCLEOTIDE SEQUENCE [LARGE SCALE GENOMIC DNA]</scope>
    <source>
        <strain evidence="2 3">2789STDY5834876</strain>
    </source>
</reference>
<dbReference type="PROSITE" id="PS51782">
    <property type="entry name" value="LYSM"/>
    <property type="match status" value="1"/>
</dbReference>
<dbReference type="RefSeq" id="WP_025655907.1">
    <property type="nucleotide sequence ID" value="NZ_BAAACT010000114.1"/>
</dbReference>
<evidence type="ECO:0000259" key="1">
    <source>
        <dbReference type="PROSITE" id="PS51782"/>
    </source>
</evidence>
<protein>
    <submittedName>
        <fullName evidence="2">Autolysin</fullName>
    </submittedName>
</protein>
<proteinExistence type="predicted"/>